<accession>A0A1I5B5I4</accession>
<name>A0A1I5B5I4_PSUAM</name>
<evidence type="ECO:0000313" key="2">
    <source>
        <dbReference type="EMBL" id="SFN69870.1"/>
    </source>
</evidence>
<keyword evidence="3" id="KW-1185">Reference proteome</keyword>
<sequence>MVGLIAAIVGVLLLCLVAPLIWLAVRRVRLMRNGGVDLCLRRRFAVTDWHFGVGRYEGERFGWYRLTSLRIGATVVLDRAKLEIVERRPPHRSEEFAIPMAVEVLRCRGRDAWGREIDVELAMSQDVRTGFLAWLEATPPGRHGYRAAS</sequence>
<organism evidence="2 3">
    <name type="scientific">Pseudonocardia ammonioxydans</name>
    <dbReference type="NCBI Taxonomy" id="260086"/>
    <lineage>
        <taxon>Bacteria</taxon>
        <taxon>Bacillati</taxon>
        <taxon>Actinomycetota</taxon>
        <taxon>Actinomycetes</taxon>
        <taxon>Pseudonocardiales</taxon>
        <taxon>Pseudonocardiaceae</taxon>
        <taxon>Pseudonocardia</taxon>
    </lineage>
</organism>
<feature type="transmembrane region" description="Helical" evidence="1">
    <location>
        <begin position="6"/>
        <end position="25"/>
    </location>
</feature>
<evidence type="ECO:0000313" key="3">
    <source>
        <dbReference type="Proteomes" id="UP000199614"/>
    </source>
</evidence>
<dbReference type="Proteomes" id="UP000199614">
    <property type="component" value="Unassembled WGS sequence"/>
</dbReference>
<evidence type="ECO:0008006" key="4">
    <source>
        <dbReference type="Google" id="ProtNLM"/>
    </source>
</evidence>
<reference evidence="2 3" key="1">
    <citation type="submission" date="2016-10" db="EMBL/GenBank/DDBJ databases">
        <authorList>
            <person name="de Groot N.N."/>
        </authorList>
    </citation>
    <scope>NUCLEOTIDE SEQUENCE [LARGE SCALE GENOMIC DNA]</scope>
    <source>
        <strain evidence="2 3">CGMCC 4.1877</strain>
    </source>
</reference>
<keyword evidence="1" id="KW-0472">Membrane</keyword>
<dbReference type="AlphaFoldDB" id="A0A1I5B5I4"/>
<keyword evidence="1" id="KW-0812">Transmembrane</keyword>
<dbReference type="STRING" id="260086.SAMN05216207_101981"/>
<evidence type="ECO:0000256" key="1">
    <source>
        <dbReference type="SAM" id="Phobius"/>
    </source>
</evidence>
<keyword evidence="1" id="KW-1133">Transmembrane helix</keyword>
<dbReference type="InterPro" id="IPR019675">
    <property type="entry name" value="DUF2550"/>
</dbReference>
<gene>
    <name evidence="2" type="ORF">SAMN05216207_101981</name>
</gene>
<dbReference type="Pfam" id="PF10739">
    <property type="entry name" value="DUF2550"/>
    <property type="match status" value="1"/>
</dbReference>
<dbReference type="RefSeq" id="WP_245773625.1">
    <property type="nucleotide sequence ID" value="NZ_FOUY01000019.1"/>
</dbReference>
<proteinExistence type="predicted"/>
<dbReference type="EMBL" id="FOUY01000019">
    <property type="protein sequence ID" value="SFN69870.1"/>
    <property type="molecule type" value="Genomic_DNA"/>
</dbReference>
<protein>
    <recommendedName>
        <fullName evidence="4">DUF2550 domain-containing protein</fullName>
    </recommendedName>
</protein>